<dbReference type="GO" id="GO:0003677">
    <property type="term" value="F:DNA binding"/>
    <property type="evidence" value="ECO:0007669"/>
    <property type="project" value="UniProtKB-KW"/>
</dbReference>
<dbReference type="InterPro" id="IPR000380">
    <property type="entry name" value="Topo_IA"/>
</dbReference>
<comment type="subunit">
    <text evidence="8">Monomer.</text>
</comment>
<comment type="function">
    <text evidence="8">Releases the supercoiling and torsional tension of DNA, which is introduced during the DNA replication and transcription, by transiently cleaving and rejoining one strand of the DNA duplex. Introduces a single-strand break via transesterification at a target site in duplex DNA. The scissile phosphodiester is attacked by the catalytic tyrosine of the enzyme, resulting in the formation of a DNA-(5'-phosphotyrosyl)-enzyme intermediate and the expulsion of a 3'-OH DNA strand. The free DNA strand then undergoes passage around the unbroken strand, thus removing DNA supercoils. Finally, in the religation step, the DNA 3'-OH attacks the covalent intermediate to expel the active-site tyrosine and restore the DNA phosphodiester backbone.</text>
</comment>
<dbReference type="InterPro" id="IPR028612">
    <property type="entry name" value="Topoisom_1_IA"/>
</dbReference>
<evidence type="ECO:0000256" key="7">
    <source>
        <dbReference type="ARBA" id="ARBA00023235"/>
    </source>
</evidence>
<keyword evidence="4" id="KW-0460">Magnesium</keyword>
<dbReference type="InterPro" id="IPR023405">
    <property type="entry name" value="Topo_IA_core_domain"/>
</dbReference>
<evidence type="ECO:0000259" key="9">
    <source>
        <dbReference type="PROSITE" id="PS50880"/>
    </source>
</evidence>
<dbReference type="Gene3D" id="3.40.50.140">
    <property type="match status" value="1"/>
</dbReference>
<comment type="catalytic activity">
    <reaction evidence="1 8">
        <text>ATP-independent breakage of single-stranded DNA, followed by passage and rejoining.</text>
        <dbReference type="EC" id="5.6.2.1"/>
    </reaction>
</comment>
<dbReference type="GO" id="GO:0006265">
    <property type="term" value="P:DNA topological change"/>
    <property type="evidence" value="ECO:0007669"/>
    <property type="project" value="UniProtKB-UniRule"/>
</dbReference>
<evidence type="ECO:0000313" key="11">
    <source>
        <dbReference type="EMBL" id="AUD05331.1"/>
    </source>
</evidence>
<evidence type="ECO:0000256" key="6">
    <source>
        <dbReference type="ARBA" id="ARBA00023125"/>
    </source>
</evidence>
<dbReference type="EC" id="5.6.2.1" evidence="8"/>
<dbReference type="AlphaFoldDB" id="A0A2K8Z637"/>
<dbReference type="OrthoDB" id="9803554at2"/>
<dbReference type="Pfam" id="PF01131">
    <property type="entry name" value="Topoisom_bac"/>
    <property type="match status" value="1"/>
</dbReference>
<sequence>MKLLIVESPNKIKKLKSLLGSEYEVAASVGHIRDLPTKELGINRQAGYKMDYQVYDEKQDVVKRLQYLVNQIGRENVLLATDPDREGEAIAYHLSQVLNIPLQQAQRVTFQEITQKALQAALQAVRGLDLKLIAAQEARRAIDRLVGYEVSPMLWKKIGGKLSAGRVQSVALRLVVERERTIQEFAEKFTYRGSGEFRTAAGEIIKATRQQLFIDESAARSYLRSAGTKAFTVTDVQTKPTEKTPPAPFTTSTLQQDGIKKFRWNAKKVMDVAQKLFEGGHITYMRTDSPNLSEEAVEAIKAHVEPNIGSEYFQARRFKSKESAQEAHEAIRPTHFENPSVGDDDDQQKLYRLIYTRALASQMTPARYQQTTVTIAERDPSDIYQAKASVLEFDGFLRVYQESEEEEGEKEETLTTAIKKGESLSHELLRVKQIYAMPPRRYDEATLVKDLENQGIGRPSTYASILTNITNRQYVETATVPGRKVQALVLTWQAAQGLRQSSESVSLGGDKAKLVPTSIGNSITEFLEKHFDTMVDYKFTANVEEQLDEIVAGKRKFLDVVGSFDTSHRQQIDKADQTAVDAAPREGASRLVGELDAKPIRSGKSKFGTYISYDGQFYNLQHVEPDQVTVDHLHQAMAQKQVAKALNEAGFIAKVGKKYEVRKGQFGIYVTDGTTKATVRNRTEEEAAKLTADECKEIIKGYIAWTKSKKAKS</sequence>
<dbReference type="GO" id="GO:0046872">
    <property type="term" value="F:metal ion binding"/>
    <property type="evidence" value="ECO:0007669"/>
    <property type="project" value="UniProtKB-KW"/>
</dbReference>
<feature type="site" description="Interaction with DNA" evidence="8">
    <location>
        <position position="155"/>
    </location>
</feature>
<dbReference type="PANTHER" id="PTHR42785">
    <property type="entry name" value="DNA TOPOISOMERASE, TYPE IA, CORE"/>
    <property type="match status" value="1"/>
</dbReference>
<feature type="site" description="Interaction with DNA" evidence="8">
    <location>
        <position position="286"/>
    </location>
</feature>
<dbReference type="NCBIfam" id="TIGR01051">
    <property type="entry name" value="topA_bact"/>
    <property type="match status" value="1"/>
</dbReference>
<keyword evidence="12" id="KW-1185">Reference proteome</keyword>
<evidence type="ECO:0000256" key="2">
    <source>
        <dbReference type="ARBA" id="ARBA00009446"/>
    </source>
</evidence>
<evidence type="ECO:0000256" key="8">
    <source>
        <dbReference type="HAMAP-Rule" id="MF_00952"/>
    </source>
</evidence>
<feature type="site" description="Interaction with DNA" evidence="8">
    <location>
        <position position="31"/>
    </location>
</feature>
<evidence type="ECO:0000256" key="1">
    <source>
        <dbReference type="ARBA" id="ARBA00000213"/>
    </source>
</evidence>
<feature type="site" description="Interaction with DNA" evidence="8">
    <location>
        <position position="472"/>
    </location>
</feature>
<dbReference type="EMBL" id="CP025096">
    <property type="protein sequence ID" value="AUD05331.1"/>
    <property type="molecule type" value="Genomic_DNA"/>
</dbReference>
<proteinExistence type="inferred from homology"/>
<feature type="site" description="Interaction with DNA" evidence="8">
    <location>
        <position position="143"/>
    </location>
</feature>
<dbReference type="PROSITE" id="PS50880">
    <property type="entry name" value="TOPRIM"/>
    <property type="match status" value="1"/>
</dbReference>
<feature type="site" description="Interaction with DNA" evidence="8">
    <location>
        <position position="140"/>
    </location>
</feature>
<feature type="site" description="Interaction with DNA" evidence="8">
    <location>
        <position position="148"/>
    </location>
</feature>
<feature type="active site" description="O-(5'-phospho-DNA)-tyrosine intermediate" evidence="8">
    <location>
        <position position="284"/>
    </location>
</feature>
<dbReference type="InterPro" id="IPR006171">
    <property type="entry name" value="TOPRIM_dom"/>
</dbReference>
<dbReference type="InterPro" id="IPR003602">
    <property type="entry name" value="Topo_IA_DNA-bd_dom"/>
</dbReference>
<protein>
    <recommendedName>
        <fullName evidence="8">DNA topoisomerase 1</fullName>
        <ecNumber evidence="8">5.6.2.1</ecNumber>
    </recommendedName>
    <alternativeName>
        <fullName evidence="8">DNA topoisomerase I</fullName>
    </alternativeName>
</protein>
<dbReference type="Gene3D" id="1.10.460.10">
    <property type="entry name" value="Topoisomerase I, domain 2"/>
    <property type="match status" value="2"/>
</dbReference>
<dbReference type="Gene3D" id="2.70.20.10">
    <property type="entry name" value="Topoisomerase I, domain 3"/>
    <property type="match status" value="1"/>
</dbReference>
<dbReference type="InterPro" id="IPR005733">
    <property type="entry name" value="TopoI_bac-type"/>
</dbReference>
<feature type="region of interest" description="Interaction with DNA" evidence="8">
    <location>
        <begin position="163"/>
        <end position="168"/>
    </location>
</feature>
<dbReference type="HAMAP" id="MF_00952">
    <property type="entry name" value="Topoisom_1_prok"/>
    <property type="match status" value="1"/>
</dbReference>
<dbReference type="InterPro" id="IPR013497">
    <property type="entry name" value="Topo_IA_cen"/>
</dbReference>
<evidence type="ECO:0000313" key="12">
    <source>
        <dbReference type="Proteomes" id="UP000232883"/>
    </source>
</evidence>
<dbReference type="Proteomes" id="UP000232883">
    <property type="component" value="Chromosome"/>
</dbReference>
<dbReference type="PROSITE" id="PS52039">
    <property type="entry name" value="TOPO_IA_2"/>
    <property type="match status" value="1"/>
</dbReference>
<dbReference type="Pfam" id="PF01751">
    <property type="entry name" value="Toprim"/>
    <property type="match status" value="1"/>
</dbReference>
<comment type="similarity">
    <text evidence="2 8">Belongs to the type IA topoisomerase family.</text>
</comment>
<reference evidence="11 12" key="1">
    <citation type="submission" date="2017-11" db="EMBL/GenBank/DDBJ databases">
        <title>Taxonomic description and genome sequences of Spirosoma HA7 sp. nov., isolated from pollen microhabitat of Corylus avellana.</title>
        <authorList>
            <person name="Ambika Manirajan B."/>
            <person name="Suarez C."/>
            <person name="Ratering S."/>
            <person name="Geissler-Plaum R."/>
            <person name="Cardinale M."/>
            <person name="Sylvia S."/>
        </authorList>
    </citation>
    <scope>NUCLEOTIDE SEQUENCE [LARGE SCALE GENOMIC DNA]</scope>
    <source>
        <strain evidence="11 12">HA7</strain>
    </source>
</reference>
<dbReference type="InterPro" id="IPR025589">
    <property type="entry name" value="Toprim_C_rpt"/>
</dbReference>
<dbReference type="SMART" id="SM00436">
    <property type="entry name" value="TOP1Bc"/>
    <property type="match status" value="1"/>
</dbReference>
<dbReference type="InterPro" id="IPR013826">
    <property type="entry name" value="Topo_IA_cen_sub3"/>
</dbReference>
<feature type="domain" description="Toprim" evidence="9">
    <location>
        <begin position="1"/>
        <end position="113"/>
    </location>
</feature>
<dbReference type="Pfam" id="PF13368">
    <property type="entry name" value="Toprim_C_rpt"/>
    <property type="match status" value="1"/>
</dbReference>
<dbReference type="SUPFAM" id="SSF56712">
    <property type="entry name" value="Prokaryotic type I DNA topoisomerase"/>
    <property type="match status" value="1"/>
</dbReference>
<gene>
    <name evidence="8 11" type="primary">topA</name>
    <name evidence="11" type="ORF">CWM47_27860</name>
</gene>
<dbReference type="GO" id="GO:0003917">
    <property type="term" value="F:DNA topoisomerase type I (single strand cut, ATP-independent) activity"/>
    <property type="evidence" value="ECO:0007669"/>
    <property type="project" value="UniProtKB-UniRule"/>
</dbReference>
<keyword evidence="7 8" id="KW-0413">Isomerase</keyword>
<dbReference type="PRINTS" id="PR00417">
    <property type="entry name" value="PRTPISMRASEI"/>
</dbReference>
<evidence type="ECO:0000256" key="4">
    <source>
        <dbReference type="ARBA" id="ARBA00022842"/>
    </source>
</evidence>
<accession>A0A2K8Z637</accession>
<dbReference type="Gene3D" id="1.10.290.10">
    <property type="entry name" value="Topoisomerase I, domain 4"/>
    <property type="match status" value="1"/>
</dbReference>
<name>A0A2K8Z637_9BACT</name>
<dbReference type="KEGG" id="spir:CWM47_27860"/>
<dbReference type="SMART" id="SM00437">
    <property type="entry name" value="TOP1Ac"/>
    <property type="match status" value="1"/>
</dbReference>
<keyword evidence="5 8" id="KW-0799">Topoisomerase</keyword>
<feature type="domain" description="Topo IA-type catalytic" evidence="10">
    <location>
        <begin position="129"/>
        <end position="572"/>
    </location>
</feature>
<dbReference type="SMART" id="SM00493">
    <property type="entry name" value="TOPRIM"/>
    <property type="match status" value="1"/>
</dbReference>
<dbReference type="RefSeq" id="WP_100991891.1">
    <property type="nucleotide sequence ID" value="NZ_CP025096.1"/>
</dbReference>
<evidence type="ECO:0000256" key="5">
    <source>
        <dbReference type="ARBA" id="ARBA00023029"/>
    </source>
</evidence>
<evidence type="ECO:0000256" key="3">
    <source>
        <dbReference type="ARBA" id="ARBA00022723"/>
    </source>
</evidence>
<organism evidence="11 12">
    <name type="scientific">Spirosoma pollinicola</name>
    <dbReference type="NCBI Taxonomy" id="2057025"/>
    <lineage>
        <taxon>Bacteria</taxon>
        <taxon>Pseudomonadati</taxon>
        <taxon>Bacteroidota</taxon>
        <taxon>Cytophagia</taxon>
        <taxon>Cytophagales</taxon>
        <taxon>Cytophagaceae</taxon>
        <taxon>Spirosoma</taxon>
    </lineage>
</organism>
<dbReference type="InterPro" id="IPR003601">
    <property type="entry name" value="Topo_IA_2"/>
</dbReference>
<keyword evidence="6 8" id="KW-0238">DNA-binding</keyword>
<feature type="site" description="Interaction with DNA" evidence="8">
    <location>
        <position position="139"/>
    </location>
</feature>
<keyword evidence="3" id="KW-0479">Metal-binding</keyword>
<dbReference type="InterPro" id="IPR013825">
    <property type="entry name" value="Topo_IA_cen_sub2"/>
</dbReference>
<dbReference type="PANTHER" id="PTHR42785:SF1">
    <property type="entry name" value="DNA TOPOISOMERASE"/>
    <property type="match status" value="1"/>
</dbReference>
<dbReference type="InterPro" id="IPR013824">
    <property type="entry name" value="Topo_IA_cen_sub1"/>
</dbReference>
<evidence type="ECO:0000259" key="10">
    <source>
        <dbReference type="PROSITE" id="PS52039"/>
    </source>
</evidence>
<dbReference type="CDD" id="cd00186">
    <property type="entry name" value="TOP1Ac"/>
    <property type="match status" value="1"/>
</dbReference>